<evidence type="ECO:0000256" key="1">
    <source>
        <dbReference type="SAM" id="Coils"/>
    </source>
</evidence>
<protein>
    <submittedName>
        <fullName evidence="3">Uncharacterized protein</fullName>
    </submittedName>
</protein>
<feature type="compositionally biased region" description="Low complexity" evidence="2">
    <location>
        <begin position="550"/>
        <end position="561"/>
    </location>
</feature>
<feature type="region of interest" description="Disordered" evidence="2">
    <location>
        <begin position="889"/>
        <end position="939"/>
    </location>
</feature>
<feature type="compositionally biased region" description="Low complexity" evidence="2">
    <location>
        <begin position="34"/>
        <end position="56"/>
    </location>
</feature>
<keyword evidence="1" id="KW-0175">Coiled coil</keyword>
<gene>
    <name evidence="3" type="ORF">LWI29_023655</name>
</gene>
<name>A0AA39REQ2_ACESA</name>
<reference evidence="3" key="1">
    <citation type="journal article" date="2022" name="Plant J.">
        <title>Strategies of tolerance reflected in two North American maple genomes.</title>
        <authorList>
            <person name="McEvoy S.L."/>
            <person name="Sezen U.U."/>
            <person name="Trouern-Trend A."/>
            <person name="McMahon S.M."/>
            <person name="Schaberg P.G."/>
            <person name="Yang J."/>
            <person name="Wegrzyn J.L."/>
            <person name="Swenson N.G."/>
        </authorList>
    </citation>
    <scope>NUCLEOTIDE SEQUENCE</scope>
    <source>
        <strain evidence="3">NS2018</strain>
    </source>
</reference>
<feature type="compositionally biased region" description="Basic and acidic residues" evidence="2">
    <location>
        <begin position="481"/>
        <end position="491"/>
    </location>
</feature>
<feature type="region of interest" description="Disordered" evidence="2">
    <location>
        <begin position="34"/>
        <end position="92"/>
    </location>
</feature>
<evidence type="ECO:0000256" key="2">
    <source>
        <dbReference type="SAM" id="MobiDB-lite"/>
    </source>
</evidence>
<reference evidence="3" key="2">
    <citation type="submission" date="2023-06" db="EMBL/GenBank/DDBJ databases">
        <authorList>
            <person name="Swenson N.G."/>
            <person name="Wegrzyn J.L."/>
            <person name="Mcevoy S.L."/>
        </authorList>
    </citation>
    <scope>NUCLEOTIDE SEQUENCE</scope>
    <source>
        <strain evidence="3">NS2018</strain>
        <tissue evidence="3">Leaf</tissue>
    </source>
</reference>
<accession>A0AA39REQ2</accession>
<proteinExistence type="predicted"/>
<feature type="coiled-coil region" evidence="1">
    <location>
        <begin position="677"/>
        <end position="743"/>
    </location>
</feature>
<dbReference type="Proteomes" id="UP001168877">
    <property type="component" value="Unassembled WGS sequence"/>
</dbReference>
<organism evidence="3 4">
    <name type="scientific">Acer saccharum</name>
    <name type="common">Sugar maple</name>
    <dbReference type="NCBI Taxonomy" id="4024"/>
    <lineage>
        <taxon>Eukaryota</taxon>
        <taxon>Viridiplantae</taxon>
        <taxon>Streptophyta</taxon>
        <taxon>Embryophyta</taxon>
        <taxon>Tracheophyta</taxon>
        <taxon>Spermatophyta</taxon>
        <taxon>Magnoliopsida</taxon>
        <taxon>eudicotyledons</taxon>
        <taxon>Gunneridae</taxon>
        <taxon>Pentapetalae</taxon>
        <taxon>rosids</taxon>
        <taxon>malvids</taxon>
        <taxon>Sapindales</taxon>
        <taxon>Sapindaceae</taxon>
        <taxon>Hippocastanoideae</taxon>
        <taxon>Acereae</taxon>
        <taxon>Acer</taxon>
    </lineage>
</organism>
<feature type="compositionally biased region" description="Acidic residues" evidence="2">
    <location>
        <begin position="914"/>
        <end position="933"/>
    </location>
</feature>
<dbReference type="EMBL" id="JAUESC010000388">
    <property type="protein sequence ID" value="KAK0571927.1"/>
    <property type="molecule type" value="Genomic_DNA"/>
</dbReference>
<feature type="region of interest" description="Disordered" evidence="2">
    <location>
        <begin position="378"/>
        <end position="611"/>
    </location>
</feature>
<feature type="compositionally biased region" description="Polar residues" evidence="2">
    <location>
        <begin position="583"/>
        <end position="592"/>
    </location>
</feature>
<evidence type="ECO:0000313" key="4">
    <source>
        <dbReference type="Proteomes" id="UP001168877"/>
    </source>
</evidence>
<evidence type="ECO:0000313" key="3">
    <source>
        <dbReference type="EMBL" id="KAK0571927.1"/>
    </source>
</evidence>
<dbReference type="AlphaFoldDB" id="A0AA39REQ2"/>
<comment type="caution">
    <text evidence="3">The sequence shown here is derived from an EMBL/GenBank/DDBJ whole genome shotgun (WGS) entry which is preliminary data.</text>
</comment>
<sequence>MMQAMELGDKSTADKIESLIRNFCPDSPVPISVYVPSSEDDFIPNISPPSSNSDSPTMPRSSNPGDSKRRAPRASRESLLDAQTTVDSDVEDHQRDALHFSLDRPCSFDMEVNVVGEDELCKYKSRFDILDSVTLMLPGDRAVWNPPENAVAIYGAMLSYGVTLPLQPFITRFLAEAQIAPAQLAPNSYRILMCLCLMWKLKGYRPPTPREIRHFYTLRQAGNGGTYFLLSSPVENWIPEGVANPGQVEVSGDEKKKGFIWGFPISNKRWKNSWFFVGGEWGRDVPASSRRNLSAKKVPRHFTSPEAWSKAAPVLLDREISHLAAAAVIPLSSRDRSFLLDEEKMVSQQIFTRLHARLPRLCNFDTVCDLQARAVKNSEAASKRHAAGLAKEGIASPDGDDHMDGEDTGDVSRGGAVSGRPPMRAEAAATAPAATAPSCKGKEKLGASGGVSDIPNFDADVPETPHDPTSDLASRVGRGKRPVETTPDRAARPPKRASRVVQYVVSSDEEGAGEPGLAETPIQTDAREDNAEGTNAAGPPPEGVDELDMPASTPPRTASPPVAMGESNVFLGQLESVDRPGPSKQTGTSASGSGFAHEAPPAGSSGADEGSVSLSDFTATEICFHLVNNDVYIGESWGHVKDKSCNRKMEFFLNCHSLMMSKLAENYKYGIKASREVKRLREQASVLAAEKLSAEESHAQQLAQLRESSNGHLSARLAVEEKLSAAEEEIRSLKEHLSASQESFAARLEAEWVAEEATGKAKHEALDLHNQLSSHELIFDNLKAVLEAEAVDRFKRSPAYDALLLREFEKGMRQSKKFFAMKDHSNEKALKRFNRSLQQHMASGVDSIKEQIKRWKAHCRYNRTEPHPMHLEIPSKRVFNTYYSGQKGSFSGSGAEPDLGPIAGRDYEPFMPERDEEVTWPSEEEIEDEEDSEGPPADS</sequence>
<feature type="compositionally biased region" description="Basic and acidic residues" evidence="2">
    <location>
        <begin position="66"/>
        <end position="79"/>
    </location>
</feature>
<keyword evidence="4" id="KW-1185">Reference proteome</keyword>
<feature type="compositionally biased region" description="Low complexity" evidence="2">
    <location>
        <begin position="425"/>
        <end position="437"/>
    </location>
</feature>